<dbReference type="PROSITE" id="PS50600">
    <property type="entry name" value="ULP_PROTEASE"/>
    <property type="match status" value="1"/>
</dbReference>
<accession>A0A444XPU8</accession>
<dbReference type="Proteomes" id="UP000289738">
    <property type="component" value="Chromosome B09"/>
</dbReference>
<evidence type="ECO:0000259" key="4">
    <source>
        <dbReference type="PROSITE" id="PS50600"/>
    </source>
</evidence>
<dbReference type="GO" id="GO:0006508">
    <property type="term" value="P:proteolysis"/>
    <property type="evidence" value="ECO:0007669"/>
    <property type="project" value="UniProtKB-KW"/>
</dbReference>
<dbReference type="EMBL" id="SDMP01000019">
    <property type="protein sequence ID" value="RYQ91770.1"/>
    <property type="molecule type" value="Genomic_DNA"/>
</dbReference>
<dbReference type="SUPFAM" id="SSF54001">
    <property type="entry name" value="Cysteine proteinases"/>
    <property type="match status" value="1"/>
</dbReference>
<evidence type="ECO:0000313" key="5">
    <source>
        <dbReference type="EMBL" id="RYQ91770.1"/>
    </source>
</evidence>
<keyword evidence="3" id="KW-0378">Hydrolase</keyword>
<comment type="caution">
    <text evidence="5">The sequence shown here is derived from an EMBL/GenBank/DDBJ whole genome shotgun (WGS) entry which is preliminary data.</text>
</comment>
<keyword evidence="6" id="KW-1185">Reference proteome</keyword>
<dbReference type="InterPro" id="IPR038765">
    <property type="entry name" value="Papain-like_cys_pep_sf"/>
</dbReference>
<dbReference type="GO" id="GO:0008234">
    <property type="term" value="F:cysteine-type peptidase activity"/>
    <property type="evidence" value="ECO:0007669"/>
    <property type="project" value="InterPro"/>
</dbReference>
<proteinExistence type="inferred from homology"/>
<reference evidence="5 6" key="1">
    <citation type="submission" date="2019-01" db="EMBL/GenBank/DDBJ databases">
        <title>Sequencing of cultivated peanut Arachis hypogaea provides insights into genome evolution and oil improvement.</title>
        <authorList>
            <person name="Chen X."/>
        </authorList>
    </citation>
    <scope>NUCLEOTIDE SEQUENCE [LARGE SCALE GENOMIC DNA]</scope>
    <source>
        <strain evidence="6">cv. Fuhuasheng</strain>
        <tissue evidence="5">Leaves</tissue>
    </source>
</reference>
<protein>
    <recommendedName>
        <fullName evidence="4">Ubiquitin-like protease family profile domain-containing protein</fullName>
    </recommendedName>
</protein>
<dbReference type="Pfam" id="PF02902">
    <property type="entry name" value="Peptidase_C48"/>
    <property type="match status" value="1"/>
</dbReference>
<feature type="domain" description="Ubiquitin-like protease family profile" evidence="4">
    <location>
        <begin position="1"/>
        <end position="132"/>
    </location>
</feature>
<keyword evidence="2" id="KW-0645">Protease</keyword>
<dbReference type="AlphaFoldDB" id="A0A444XPU8"/>
<evidence type="ECO:0000256" key="2">
    <source>
        <dbReference type="ARBA" id="ARBA00022670"/>
    </source>
</evidence>
<evidence type="ECO:0000313" key="6">
    <source>
        <dbReference type="Proteomes" id="UP000289738"/>
    </source>
</evidence>
<name>A0A444XPU8_ARAHY</name>
<comment type="similarity">
    <text evidence="1">Belongs to the peptidase C48 family.</text>
</comment>
<dbReference type="Gene3D" id="3.40.395.10">
    <property type="entry name" value="Adenoviral Proteinase, Chain A"/>
    <property type="match status" value="1"/>
</dbReference>
<organism evidence="5 6">
    <name type="scientific">Arachis hypogaea</name>
    <name type="common">Peanut</name>
    <dbReference type="NCBI Taxonomy" id="3818"/>
    <lineage>
        <taxon>Eukaryota</taxon>
        <taxon>Viridiplantae</taxon>
        <taxon>Streptophyta</taxon>
        <taxon>Embryophyta</taxon>
        <taxon>Tracheophyta</taxon>
        <taxon>Spermatophyta</taxon>
        <taxon>Magnoliopsida</taxon>
        <taxon>eudicotyledons</taxon>
        <taxon>Gunneridae</taxon>
        <taxon>Pentapetalae</taxon>
        <taxon>rosids</taxon>
        <taxon>fabids</taxon>
        <taxon>Fabales</taxon>
        <taxon>Fabaceae</taxon>
        <taxon>Papilionoideae</taxon>
        <taxon>50 kb inversion clade</taxon>
        <taxon>dalbergioids sensu lato</taxon>
        <taxon>Dalbergieae</taxon>
        <taxon>Pterocarpus clade</taxon>
        <taxon>Arachis</taxon>
    </lineage>
</organism>
<dbReference type="InterPro" id="IPR003653">
    <property type="entry name" value="Peptidase_C48_C"/>
</dbReference>
<gene>
    <name evidence="5" type="ORF">Ahy_B09g097800</name>
</gene>
<evidence type="ECO:0000256" key="1">
    <source>
        <dbReference type="ARBA" id="ARBA00005234"/>
    </source>
</evidence>
<sequence length="171" mass="19953">MQATFGGQSLTSANMTSRCNNYMCSKVDQTAKVYQSMWCDQHWYLMIIDVLWKKLVYLDSLRDPREANARKTMMLRVALHLEGLMLGKSWLSGPKALHPRISMFEFEEPEVPQQQGNSMDCGVWVSQWMIREHLWQDYGHVNKATWMRLAVDLVKSHNDLAKDTISKAFRH</sequence>
<evidence type="ECO:0000256" key="3">
    <source>
        <dbReference type="ARBA" id="ARBA00022801"/>
    </source>
</evidence>